<sequence length="265" mass="29099">MKPPTVFLGEMTNTELEQFLEAHHTVIIPVGATEQHGPHSPLATDVIIPNEVARRVAPLVGAVVAPPLPYTLSYPHVGFTGVVHLRIPTFMAVIEDLCVSFATMGMKRIVFLNGHYDNTYAIAYACAMAAEKIGKDVKAFPVNYWDGMPPETAAQWASLKKGLHAHTAEVSAIMAINPDLVDPEKLNVEFPNFPEYTVANIGAVHTAYFFTSPGSVYWATRSGTWGEARDSTPEKGEEYLRVSVQSTLDLLENIENTFKAMPVRD</sequence>
<protein>
    <submittedName>
        <fullName evidence="6">Creatinine amidohydrolase</fullName>
        <ecNumber evidence="6">3.5.2.10</ecNumber>
    </submittedName>
</protein>
<keyword evidence="2" id="KW-0479">Metal-binding</keyword>
<dbReference type="EC" id="3.5.2.10" evidence="6"/>
<dbReference type="InterPro" id="IPR003785">
    <property type="entry name" value="Creatininase/forma_Hydrolase"/>
</dbReference>
<accession>A0A143PU64</accession>
<evidence type="ECO:0000256" key="5">
    <source>
        <dbReference type="ARBA" id="ARBA00024029"/>
    </source>
</evidence>
<evidence type="ECO:0000313" key="7">
    <source>
        <dbReference type="Proteomes" id="UP000076079"/>
    </source>
</evidence>
<dbReference type="GO" id="GO:0047789">
    <property type="term" value="F:creatininase activity"/>
    <property type="evidence" value="ECO:0007669"/>
    <property type="project" value="UniProtKB-EC"/>
</dbReference>
<dbReference type="EMBL" id="CP015136">
    <property type="protein sequence ID" value="AMY11344.1"/>
    <property type="molecule type" value="Genomic_DNA"/>
</dbReference>
<dbReference type="RefSeq" id="WP_157899560.1">
    <property type="nucleotide sequence ID" value="NZ_CP015136.1"/>
</dbReference>
<dbReference type="Pfam" id="PF02633">
    <property type="entry name" value="Creatininase"/>
    <property type="match status" value="1"/>
</dbReference>
<dbReference type="Proteomes" id="UP000076079">
    <property type="component" value="Chromosome"/>
</dbReference>
<evidence type="ECO:0000256" key="2">
    <source>
        <dbReference type="ARBA" id="ARBA00022723"/>
    </source>
</evidence>
<evidence type="ECO:0000256" key="3">
    <source>
        <dbReference type="ARBA" id="ARBA00022801"/>
    </source>
</evidence>
<dbReference type="SUPFAM" id="SSF102215">
    <property type="entry name" value="Creatininase"/>
    <property type="match status" value="1"/>
</dbReference>
<dbReference type="Gene3D" id="3.40.50.10310">
    <property type="entry name" value="Creatininase"/>
    <property type="match status" value="1"/>
</dbReference>
<dbReference type="PANTHER" id="PTHR35005:SF1">
    <property type="entry name" value="2-AMINO-5-FORMYLAMINO-6-RIBOSYLAMINOPYRIMIDIN-4(3H)-ONE 5'-MONOPHOSPHATE DEFORMYLASE"/>
    <property type="match status" value="1"/>
</dbReference>
<dbReference type="GO" id="GO:0009231">
    <property type="term" value="P:riboflavin biosynthetic process"/>
    <property type="evidence" value="ECO:0007669"/>
    <property type="project" value="TreeGrafter"/>
</dbReference>
<evidence type="ECO:0000313" key="6">
    <source>
        <dbReference type="EMBL" id="AMY11344.1"/>
    </source>
</evidence>
<evidence type="ECO:0000256" key="4">
    <source>
        <dbReference type="ARBA" id="ARBA00022833"/>
    </source>
</evidence>
<reference evidence="7" key="2">
    <citation type="submission" date="2016-04" db="EMBL/GenBank/DDBJ databases">
        <title>First Complete Genome Sequence of a Subdivision 6 Acidobacterium.</title>
        <authorList>
            <person name="Huang S."/>
            <person name="Vieira S."/>
            <person name="Bunk B."/>
            <person name="Riedel T."/>
            <person name="Sproeer C."/>
            <person name="Overmann J."/>
        </authorList>
    </citation>
    <scope>NUCLEOTIDE SEQUENCE [LARGE SCALE GENOMIC DNA]</scope>
    <source>
        <strain evidence="7">DSM 100886 HEG_-6_39</strain>
    </source>
</reference>
<dbReference type="STRING" id="1855912.LuPra_04594"/>
<dbReference type="PANTHER" id="PTHR35005">
    <property type="entry name" value="3-DEHYDRO-SCYLLO-INOSOSE HYDROLASE"/>
    <property type="match status" value="1"/>
</dbReference>
<gene>
    <name evidence="6" type="primary">crnA_3</name>
    <name evidence="6" type="ORF">LuPra_04594</name>
</gene>
<dbReference type="GO" id="GO:0016811">
    <property type="term" value="F:hydrolase activity, acting on carbon-nitrogen (but not peptide) bonds, in linear amides"/>
    <property type="evidence" value="ECO:0007669"/>
    <property type="project" value="TreeGrafter"/>
</dbReference>
<evidence type="ECO:0000256" key="1">
    <source>
        <dbReference type="ARBA" id="ARBA00001947"/>
    </source>
</evidence>
<dbReference type="OrthoDB" id="9801445at2"/>
<proteinExistence type="inferred from homology"/>
<reference evidence="6 7" key="1">
    <citation type="journal article" date="2016" name="Genome Announc.">
        <title>First Complete Genome Sequence of a Subdivision 6 Acidobacterium Strain.</title>
        <authorList>
            <person name="Huang S."/>
            <person name="Vieira S."/>
            <person name="Bunk B."/>
            <person name="Riedel T."/>
            <person name="Sproer C."/>
            <person name="Overmann J."/>
        </authorList>
    </citation>
    <scope>NUCLEOTIDE SEQUENCE [LARGE SCALE GENOMIC DNA]</scope>
    <source>
        <strain evidence="7">DSM 100886 HEG_-6_39</strain>
    </source>
</reference>
<comment type="cofactor">
    <cofactor evidence="1">
        <name>Zn(2+)</name>
        <dbReference type="ChEBI" id="CHEBI:29105"/>
    </cofactor>
</comment>
<keyword evidence="3 6" id="KW-0378">Hydrolase</keyword>
<comment type="similarity">
    <text evidence="5">Belongs to the creatininase superfamily.</text>
</comment>
<dbReference type="InterPro" id="IPR024087">
    <property type="entry name" value="Creatininase-like_sf"/>
</dbReference>
<dbReference type="GO" id="GO:0046872">
    <property type="term" value="F:metal ion binding"/>
    <property type="evidence" value="ECO:0007669"/>
    <property type="project" value="UniProtKB-KW"/>
</dbReference>
<keyword evidence="4" id="KW-0862">Zinc</keyword>
<dbReference type="KEGG" id="abac:LuPra_04594"/>
<dbReference type="PATRIC" id="fig|1813736.3.peg.4845"/>
<name>A0A143PU64_LUTPR</name>
<dbReference type="AlphaFoldDB" id="A0A143PU64"/>
<organism evidence="6 7">
    <name type="scientific">Luteitalea pratensis</name>
    <dbReference type="NCBI Taxonomy" id="1855912"/>
    <lineage>
        <taxon>Bacteria</taxon>
        <taxon>Pseudomonadati</taxon>
        <taxon>Acidobacteriota</taxon>
        <taxon>Vicinamibacteria</taxon>
        <taxon>Vicinamibacterales</taxon>
        <taxon>Vicinamibacteraceae</taxon>
        <taxon>Luteitalea</taxon>
    </lineage>
</organism>
<keyword evidence="7" id="KW-1185">Reference proteome</keyword>